<dbReference type="Proteomes" id="UP001379945">
    <property type="component" value="Unassembled WGS sequence"/>
</dbReference>
<comment type="caution">
    <text evidence="1">The sequence shown here is derived from an EMBL/GenBank/DDBJ whole genome shotgun (WGS) entry which is preliminary data.</text>
</comment>
<keyword evidence="2" id="KW-1185">Reference proteome</keyword>
<protein>
    <submittedName>
        <fullName evidence="1">Nucleoside 2-deoxyribosyltransferase</fullName>
    </submittedName>
</protein>
<accession>A0ABU9C6H0</accession>
<gene>
    <name evidence="1" type="ORF">AACH00_14080</name>
</gene>
<evidence type="ECO:0000313" key="2">
    <source>
        <dbReference type="Proteomes" id="UP001379945"/>
    </source>
</evidence>
<dbReference type="RefSeq" id="WP_341399794.1">
    <property type="nucleotide sequence ID" value="NZ_JBBUTI010000009.1"/>
</dbReference>
<evidence type="ECO:0000313" key="1">
    <source>
        <dbReference type="EMBL" id="MEK8047487.1"/>
    </source>
</evidence>
<dbReference type="PANTHER" id="PTHR15364">
    <property type="entry name" value="2'-DEOXYNUCLEOSIDE 5'-PHOSPHATE N-HYDROLASE 1"/>
    <property type="match status" value="1"/>
</dbReference>
<dbReference type="Gene3D" id="3.40.50.450">
    <property type="match status" value="1"/>
</dbReference>
<dbReference type="PANTHER" id="PTHR15364:SF0">
    <property type="entry name" value="2'-DEOXYNUCLEOSIDE 5'-PHOSPHATE N-HYDROLASE 1"/>
    <property type="match status" value="1"/>
</dbReference>
<sequence length="167" mass="18031">MSISKTIYLAGFDVFRPDAVAHGQRLQALCAEFGHTGLFPLDNQAPTDLHGEALAMWIYRANIALIQRSDVVLANLANFRGHEPDSGTAFEVGYAAALNKAVWGYTDDCRPLVQQVPCTESPESPGSWVDAQGYSVEDFGLPRNLMLHGAGCIVVGGPRAALEAMQR</sequence>
<proteinExistence type="predicted"/>
<dbReference type="EMBL" id="JBBUTI010000009">
    <property type="protein sequence ID" value="MEK8047487.1"/>
    <property type="molecule type" value="Genomic_DNA"/>
</dbReference>
<dbReference type="InterPro" id="IPR051239">
    <property type="entry name" value="2'-dNMP_N-hydrolase"/>
</dbReference>
<organism evidence="1 2">
    <name type="scientific">Ideonella margarita</name>
    <dbReference type="NCBI Taxonomy" id="2984191"/>
    <lineage>
        <taxon>Bacteria</taxon>
        <taxon>Pseudomonadati</taxon>
        <taxon>Pseudomonadota</taxon>
        <taxon>Betaproteobacteria</taxon>
        <taxon>Burkholderiales</taxon>
        <taxon>Sphaerotilaceae</taxon>
        <taxon>Ideonella</taxon>
    </lineage>
</organism>
<dbReference type="Pfam" id="PF05014">
    <property type="entry name" value="Nuc_deoxyrib_tr"/>
    <property type="match status" value="1"/>
</dbReference>
<name>A0ABU9C6H0_9BURK</name>
<dbReference type="InterPro" id="IPR007710">
    <property type="entry name" value="Nucleoside_deoxyribTrfase"/>
</dbReference>
<reference evidence="1 2" key="1">
    <citation type="submission" date="2024-04" db="EMBL/GenBank/DDBJ databases">
        <title>Novel species of the genus Ideonella isolated from streams.</title>
        <authorList>
            <person name="Lu H."/>
        </authorList>
    </citation>
    <scope>NUCLEOTIDE SEQUENCE [LARGE SCALE GENOMIC DNA]</scope>
    <source>
        <strain evidence="1 2">LYT19W</strain>
    </source>
</reference>
<dbReference type="SUPFAM" id="SSF52309">
    <property type="entry name" value="N-(deoxy)ribosyltransferase-like"/>
    <property type="match status" value="1"/>
</dbReference>